<evidence type="ECO:0000313" key="3">
    <source>
        <dbReference type="Proteomes" id="UP001155241"/>
    </source>
</evidence>
<dbReference type="AlphaFoldDB" id="A0A9X2FGC3"/>
<evidence type="ECO:0008006" key="4">
    <source>
        <dbReference type="Google" id="ProtNLM"/>
    </source>
</evidence>
<reference evidence="2" key="1">
    <citation type="submission" date="2022-06" db="EMBL/GenBank/DDBJ databases">
        <title>Aeoliella straminimaris, a novel planctomycete from sediments.</title>
        <authorList>
            <person name="Vitorino I.R."/>
            <person name="Lage O.M."/>
        </authorList>
    </citation>
    <scope>NUCLEOTIDE SEQUENCE</scope>
    <source>
        <strain evidence="2">ICT_H6.2</strain>
    </source>
</reference>
<dbReference type="Proteomes" id="UP001155241">
    <property type="component" value="Unassembled WGS sequence"/>
</dbReference>
<dbReference type="EMBL" id="JAMXLR010000062">
    <property type="protein sequence ID" value="MCO6045889.1"/>
    <property type="molecule type" value="Genomic_DNA"/>
</dbReference>
<keyword evidence="1" id="KW-0812">Transmembrane</keyword>
<keyword evidence="3" id="KW-1185">Reference proteome</keyword>
<evidence type="ECO:0000256" key="1">
    <source>
        <dbReference type="SAM" id="Phobius"/>
    </source>
</evidence>
<keyword evidence="1" id="KW-0472">Membrane</keyword>
<sequence length="150" mass="16722">MALNEPAHWLGWCFYTLVLLLLGCAFVVSLVLIVGVVLSATYKLVYMLLGGAAQQTAEKTTPRWWPRFSMLGLVALTTTVAFWTAVGGQLRWQFVYAVLMFVGAMTPFALPLVIMLIANWLFSVSDRRHEMVDQPESLEDGAQGLPRVQD</sequence>
<comment type="caution">
    <text evidence="2">The sequence shown here is derived from an EMBL/GenBank/DDBJ whole genome shotgun (WGS) entry which is preliminary data.</text>
</comment>
<feature type="transmembrane region" description="Helical" evidence="1">
    <location>
        <begin position="12"/>
        <end position="38"/>
    </location>
</feature>
<organism evidence="2 3">
    <name type="scientific">Aeoliella straminimaris</name>
    <dbReference type="NCBI Taxonomy" id="2954799"/>
    <lineage>
        <taxon>Bacteria</taxon>
        <taxon>Pseudomonadati</taxon>
        <taxon>Planctomycetota</taxon>
        <taxon>Planctomycetia</taxon>
        <taxon>Pirellulales</taxon>
        <taxon>Lacipirellulaceae</taxon>
        <taxon>Aeoliella</taxon>
    </lineage>
</organism>
<feature type="transmembrane region" description="Helical" evidence="1">
    <location>
        <begin position="94"/>
        <end position="122"/>
    </location>
</feature>
<name>A0A9X2FGC3_9BACT</name>
<gene>
    <name evidence="2" type="ORF">NG895_18470</name>
</gene>
<keyword evidence="1" id="KW-1133">Transmembrane helix</keyword>
<accession>A0A9X2FGC3</accession>
<evidence type="ECO:0000313" key="2">
    <source>
        <dbReference type="EMBL" id="MCO6045889.1"/>
    </source>
</evidence>
<protein>
    <recommendedName>
        <fullName evidence="4">Transmembrane protein</fullName>
    </recommendedName>
</protein>
<proteinExistence type="predicted"/>
<feature type="transmembrane region" description="Helical" evidence="1">
    <location>
        <begin position="68"/>
        <end position="88"/>
    </location>
</feature>
<dbReference type="RefSeq" id="WP_252854005.1">
    <property type="nucleotide sequence ID" value="NZ_JAMXLR010000062.1"/>
</dbReference>